<protein>
    <submittedName>
        <fullName evidence="1">Uncharacterized protein</fullName>
    </submittedName>
</protein>
<dbReference type="AlphaFoldDB" id="A0A3M7LEZ9"/>
<organism evidence="1 2">
    <name type="scientific">Chryseobacterium nematophagum</name>
    <dbReference type="NCBI Taxonomy" id="2305228"/>
    <lineage>
        <taxon>Bacteria</taxon>
        <taxon>Pseudomonadati</taxon>
        <taxon>Bacteroidota</taxon>
        <taxon>Flavobacteriia</taxon>
        <taxon>Flavobacteriales</taxon>
        <taxon>Weeksellaceae</taxon>
        <taxon>Chryseobacterium group</taxon>
        <taxon>Chryseobacterium</taxon>
    </lineage>
</organism>
<accession>A0A3M7LEZ9</accession>
<evidence type="ECO:0000313" key="2">
    <source>
        <dbReference type="Proteomes" id="UP000267524"/>
    </source>
</evidence>
<dbReference type="RefSeq" id="WP_122547176.1">
    <property type="nucleotide sequence ID" value="NZ_QWIV01000013.1"/>
</dbReference>
<name>A0A3M7LEZ9_9FLAO</name>
<dbReference type="Proteomes" id="UP000267524">
    <property type="component" value="Unassembled WGS sequence"/>
</dbReference>
<dbReference type="EMBL" id="QWIV01000013">
    <property type="protein sequence ID" value="RMZ60052.1"/>
    <property type="molecule type" value="Genomic_DNA"/>
</dbReference>
<evidence type="ECO:0000313" key="1">
    <source>
        <dbReference type="EMBL" id="RMZ60052.1"/>
    </source>
</evidence>
<gene>
    <name evidence="1" type="ORF">D1632_10700</name>
</gene>
<reference evidence="1 2" key="1">
    <citation type="submission" date="2018-08" db="EMBL/GenBank/DDBJ databases">
        <title>Chryseobacterium nematophagum: a novel matrix digesting pathogen of nematodes.</title>
        <authorList>
            <person name="Page A."/>
            <person name="Roberts M."/>
            <person name="Felix M.-A."/>
            <person name="Weir W."/>
        </authorList>
    </citation>
    <scope>NUCLEOTIDE SEQUENCE [LARGE SCALE GENOMIC DNA]</scope>
    <source>
        <strain evidence="1 2">JUb275</strain>
    </source>
</reference>
<keyword evidence="2" id="KW-1185">Reference proteome</keyword>
<sequence length="120" mass="14158">MNINDYVWHDKVLLNINIDRKKPGIIDEVSFEIEDNNVLKKLIFKEVYWLNLNLNFGVIAEESILNIQCLNKDDYDLSLLYKKWNGHLDEKKLHSYLIELNSSGSTIKLIAENFIYQNLN</sequence>
<proteinExistence type="predicted"/>
<comment type="caution">
    <text evidence="1">The sequence shown here is derived from an EMBL/GenBank/DDBJ whole genome shotgun (WGS) entry which is preliminary data.</text>
</comment>